<dbReference type="GO" id="GO:0006310">
    <property type="term" value="P:DNA recombination"/>
    <property type="evidence" value="ECO:0007669"/>
    <property type="project" value="UniProtKB-KW"/>
</dbReference>
<proteinExistence type="predicted"/>
<organism evidence="4 5">
    <name type="scientific">Paraburkholderia caffeinitolerans</name>
    <dbReference type="NCBI Taxonomy" id="1723730"/>
    <lineage>
        <taxon>Bacteria</taxon>
        <taxon>Pseudomonadati</taxon>
        <taxon>Pseudomonadota</taxon>
        <taxon>Betaproteobacteria</taxon>
        <taxon>Burkholderiales</taxon>
        <taxon>Burkholderiaceae</taxon>
        <taxon>Paraburkholderia</taxon>
    </lineage>
</organism>
<sequence length="98" mass="10994">MRRQLLVELENLTPATNSSLEQLSQHAFRQTFGTQAAANDVPFDVVQKVLGHQSVQTTSIYVQAEKQRMMREVSQMFGKRNATERKVADSQPDAANTS</sequence>
<reference evidence="4 5" key="1">
    <citation type="submission" date="2020-04" db="EMBL/GenBank/DDBJ databases">
        <authorList>
            <person name="De Canck E."/>
        </authorList>
    </citation>
    <scope>NUCLEOTIDE SEQUENCE [LARGE SCALE GENOMIC DNA]</scope>
    <source>
        <strain evidence="4 5">LMG 28688</strain>
    </source>
</reference>
<dbReference type="InterPro" id="IPR013762">
    <property type="entry name" value="Integrase-like_cat_sf"/>
</dbReference>
<evidence type="ECO:0000313" key="4">
    <source>
        <dbReference type="EMBL" id="CAB3805177.1"/>
    </source>
</evidence>
<dbReference type="Proteomes" id="UP000494119">
    <property type="component" value="Unassembled WGS sequence"/>
</dbReference>
<evidence type="ECO:0000313" key="5">
    <source>
        <dbReference type="Proteomes" id="UP000494119"/>
    </source>
</evidence>
<dbReference type="GO" id="GO:0015074">
    <property type="term" value="P:DNA integration"/>
    <property type="evidence" value="ECO:0007669"/>
    <property type="project" value="InterPro"/>
</dbReference>
<dbReference type="InterPro" id="IPR011010">
    <property type="entry name" value="DNA_brk_join_enz"/>
</dbReference>
<name>A0A6J5GRJ1_9BURK</name>
<dbReference type="RefSeq" id="WP_175197802.1">
    <property type="nucleotide sequence ID" value="NZ_CADIKL010000045.1"/>
</dbReference>
<dbReference type="InterPro" id="IPR002104">
    <property type="entry name" value="Integrase_catalytic"/>
</dbReference>
<dbReference type="Gene3D" id="1.10.443.10">
    <property type="entry name" value="Intergrase catalytic core"/>
    <property type="match status" value="1"/>
</dbReference>
<dbReference type="CDD" id="cd00397">
    <property type="entry name" value="DNA_BRE_C"/>
    <property type="match status" value="1"/>
</dbReference>
<keyword evidence="5" id="KW-1185">Reference proteome</keyword>
<evidence type="ECO:0000256" key="1">
    <source>
        <dbReference type="ARBA" id="ARBA00023172"/>
    </source>
</evidence>
<feature type="region of interest" description="Disordered" evidence="2">
    <location>
        <begin position="78"/>
        <end position="98"/>
    </location>
</feature>
<dbReference type="AlphaFoldDB" id="A0A6J5GRJ1"/>
<gene>
    <name evidence="4" type="primary">xerD_3</name>
    <name evidence="4" type="ORF">LMG28688_06132</name>
</gene>
<protein>
    <submittedName>
        <fullName evidence="4">Tyrosine recombinase XerD</fullName>
    </submittedName>
</protein>
<dbReference type="SUPFAM" id="SSF56349">
    <property type="entry name" value="DNA breaking-rejoining enzymes"/>
    <property type="match status" value="1"/>
</dbReference>
<evidence type="ECO:0000259" key="3">
    <source>
        <dbReference type="Pfam" id="PF00589"/>
    </source>
</evidence>
<accession>A0A6J5GRJ1</accession>
<dbReference type="EMBL" id="CADIKL010000045">
    <property type="protein sequence ID" value="CAB3805177.1"/>
    <property type="molecule type" value="Genomic_DNA"/>
</dbReference>
<keyword evidence="1" id="KW-0233">DNA recombination</keyword>
<evidence type="ECO:0000256" key="2">
    <source>
        <dbReference type="SAM" id="MobiDB-lite"/>
    </source>
</evidence>
<feature type="domain" description="Tyr recombinase" evidence="3">
    <location>
        <begin position="8"/>
        <end position="67"/>
    </location>
</feature>
<dbReference type="Pfam" id="PF00589">
    <property type="entry name" value="Phage_integrase"/>
    <property type="match status" value="1"/>
</dbReference>
<dbReference type="GO" id="GO:0003677">
    <property type="term" value="F:DNA binding"/>
    <property type="evidence" value="ECO:0007669"/>
    <property type="project" value="InterPro"/>
</dbReference>